<dbReference type="Proteomes" id="UP001157137">
    <property type="component" value="Unassembled WGS sequence"/>
</dbReference>
<evidence type="ECO:0000259" key="8">
    <source>
        <dbReference type="PROSITE" id="PS50928"/>
    </source>
</evidence>
<dbReference type="Gene3D" id="1.10.3720.10">
    <property type="entry name" value="MetI-like"/>
    <property type="match status" value="1"/>
</dbReference>
<dbReference type="PROSITE" id="PS50928">
    <property type="entry name" value="ABC_TM1"/>
    <property type="match status" value="1"/>
</dbReference>
<feature type="transmembrane region" description="Helical" evidence="7">
    <location>
        <begin position="75"/>
        <end position="98"/>
    </location>
</feature>
<keyword evidence="5 7" id="KW-1133">Transmembrane helix</keyword>
<evidence type="ECO:0000313" key="10">
    <source>
        <dbReference type="Proteomes" id="UP001157137"/>
    </source>
</evidence>
<evidence type="ECO:0000256" key="2">
    <source>
        <dbReference type="ARBA" id="ARBA00022448"/>
    </source>
</evidence>
<dbReference type="AlphaFoldDB" id="A0AA37U9I8"/>
<dbReference type="SUPFAM" id="SSF161098">
    <property type="entry name" value="MetI-like"/>
    <property type="match status" value="1"/>
</dbReference>
<evidence type="ECO:0000313" key="9">
    <source>
        <dbReference type="EMBL" id="GLV13573.1"/>
    </source>
</evidence>
<dbReference type="GO" id="GO:0055085">
    <property type="term" value="P:transmembrane transport"/>
    <property type="evidence" value="ECO:0007669"/>
    <property type="project" value="InterPro"/>
</dbReference>
<dbReference type="Pfam" id="PF00528">
    <property type="entry name" value="BPD_transp_1"/>
    <property type="match status" value="1"/>
</dbReference>
<name>A0AA37U9I8_9BACL</name>
<dbReference type="EMBL" id="BSRA01000006">
    <property type="protein sequence ID" value="GLV13573.1"/>
    <property type="molecule type" value="Genomic_DNA"/>
</dbReference>
<gene>
    <name evidence="9" type="ORF">Heshes_12570</name>
</gene>
<dbReference type="InterPro" id="IPR035906">
    <property type="entry name" value="MetI-like_sf"/>
</dbReference>
<reference evidence="9" key="1">
    <citation type="submission" date="2023-02" db="EMBL/GenBank/DDBJ databases">
        <title>Proposal of a novel subspecies: Alicyclobacillus hesperidum subspecies aegle.</title>
        <authorList>
            <person name="Goto K."/>
            <person name="Fujii T."/>
            <person name="Yasui K."/>
            <person name="Mochida K."/>
            <person name="Kato-Tanaka Y."/>
            <person name="Morohoshi S."/>
            <person name="An S.Y."/>
            <person name="Kasai H."/>
            <person name="Yokota A."/>
        </authorList>
    </citation>
    <scope>NUCLEOTIDE SEQUENCE</scope>
    <source>
        <strain evidence="9">DSM 12766</strain>
    </source>
</reference>
<proteinExistence type="inferred from homology"/>
<comment type="subcellular location">
    <subcellularLocation>
        <location evidence="1 7">Cell membrane</location>
        <topology evidence="1 7">Multi-pass membrane protein</topology>
    </subcellularLocation>
</comment>
<keyword evidence="2 7" id="KW-0813">Transport</keyword>
<evidence type="ECO:0000256" key="5">
    <source>
        <dbReference type="ARBA" id="ARBA00022989"/>
    </source>
</evidence>
<keyword evidence="4 7" id="KW-0812">Transmembrane</keyword>
<feature type="transmembrane region" description="Helical" evidence="7">
    <location>
        <begin position="249"/>
        <end position="272"/>
    </location>
</feature>
<sequence length="282" mass="32400">MTRTWTVKWKVVMRHVALIFVSFIMIYPILWMFFASFKPDDQIFSTSNLLPDKWTLQHYIDGLTGRSGTNFGPMFVHSFEIACVVVIGSLFSSTITGFAFGRLEFTARRFLFGFMLATMMLPAQVVLIPQYIIFHKLNLINTFVPLMLPSFLGTTPFFIYLMVQFVRSIPKDLDEAAEIDGCNPFRLFLYVILPLTRPALITISIFAFYWTWNDFFGQAIYLNNPNLFTVPIGLNMFMDNMGNSQWGDLFAMSVVSIIPVVIIFVIFQRYLVEGIATQGLKN</sequence>
<comment type="similarity">
    <text evidence="7">Belongs to the binding-protein-dependent transport system permease family.</text>
</comment>
<evidence type="ECO:0000256" key="3">
    <source>
        <dbReference type="ARBA" id="ARBA00022475"/>
    </source>
</evidence>
<dbReference type="PANTHER" id="PTHR43744:SF6">
    <property type="entry name" value="ABC TRANSPORTER PERMEASE PROTEIN YESQ-RELATED"/>
    <property type="match status" value="1"/>
</dbReference>
<protein>
    <submittedName>
        <fullName evidence="9">Sugar ABC transporter permease</fullName>
    </submittedName>
</protein>
<feature type="transmembrane region" description="Helical" evidence="7">
    <location>
        <begin position="110"/>
        <end position="134"/>
    </location>
</feature>
<feature type="domain" description="ABC transmembrane type-1" evidence="8">
    <location>
        <begin position="75"/>
        <end position="267"/>
    </location>
</feature>
<dbReference type="GO" id="GO:0005886">
    <property type="term" value="C:plasma membrane"/>
    <property type="evidence" value="ECO:0007669"/>
    <property type="project" value="UniProtKB-SubCell"/>
</dbReference>
<evidence type="ECO:0000256" key="6">
    <source>
        <dbReference type="ARBA" id="ARBA00023136"/>
    </source>
</evidence>
<evidence type="ECO:0000256" key="7">
    <source>
        <dbReference type="RuleBase" id="RU363032"/>
    </source>
</evidence>
<dbReference type="PANTHER" id="PTHR43744">
    <property type="entry name" value="ABC TRANSPORTER PERMEASE PROTEIN MG189-RELATED-RELATED"/>
    <property type="match status" value="1"/>
</dbReference>
<organism evidence="9 10">
    <name type="scientific">Alicyclobacillus hesperidum</name>
    <dbReference type="NCBI Taxonomy" id="89784"/>
    <lineage>
        <taxon>Bacteria</taxon>
        <taxon>Bacillati</taxon>
        <taxon>Bacillota</taxon>
        <taxon>Bacilli</taxon>
        <taxon>Bacillales</taxon>
        <taxon>Alicyclobacillaceae</taxon>
        <taxon>Alicyclobacillus</taxon>
    </lineage>
</organism>
<evidence type="ECO:0000256" key="1">
    <source>
        <dbReference type="ARBA" id="ARBA00004651"/>
    </source>
</evidence>
<accession>A0AA37U9I8</accession>
<feature type="transmembrane region" description="Helical" evidence="7">
    <location>
        <begin position="146"/>
        <end position="166"/>
    </location>
</feature>
<evidence type="ECO:0000256" key="4">
    <source>
        <dbReference type="ARBA" id="ARBA00022692"/>
    </source>
</evidence>
<keyword evidence="6 7" id="KW-0472">Membrane</keyword>
<comment type="caution">
    <text evidence="9">The sequence shown here is derived from an EMBL/GenBank/DDBJ whole genome shotgun (WGS) entry which is preliminary data.</text>
</comment>
<dbReference type="CDD" id="cd06261">
    <property type="entry name" value="TM_PBP2"/>
    <property type="match status" value="1"/>
</dbReference>
<dbReference type="InterPro" id="IPR000515">
    <property type="entry name" value="MetI-like"/>
</dbReference>
<keyword evidence="3" id="KW-1003">Cell membrane</keyword>
<feature type="transmembrane region" description="Helical" evidence="7">
    <location>
        <begin position="12"/>
        <end position="34"/>
    </location>
</feature>
<feature type="transmembrane region" description="Helical" evidence="7">
    <location>
        <begin position="187"/>
        <end position="212"/>
    </location>
</feature>